<dbReference type="InterPro" id="IPR054346">
    <property type="entry name" value="ARPP-2"/>
</dbReference>
<accession>A0ABT2NDQ3</accession>
<organism evidence="2 3">
    <name type="scientific">Laspinema olomoucense D3b</name>
    <dbReference type="NCBI Taxonomy" id="2953688"/>
    <lineage>
        <taxon>Bacteria</taxon>
        <taxon>Bacillati</taxon>
        <taxon>Cyanobacteriota</taxon>
        <taxon>Cyanophyceae</taxon>
        <taxon>Oscillatoriophycideae</taxon>
        <taxon>Oscillatoriales</taxon>
        <taxon>Laspinemataceae</taxon>
        <taxon>Laspinema</taxon>
        <taxon>Laspinema olomoucense</taxon>
    </lineage>
</organism>
<name>A0ABT2NDQ3_9CYAN</name>
<keyword evidence="3" id="KW-1185">Reference proteome</keyword>
<evidence type="ECO:0000313" key="3">
    <source>
        <dbReference type="Proteomes" id="UP001525961"/>
    </source>
</evidence>
<feature type="domain" description="ARG and Rhodanese-Phosphatase-superfamily-associated" evidence="1">
    <location>
        <begin position="11"/>
        <end position="290"/>
    </location>
</feature>
<dbReference type="Proteomes" id="UP001525961">
    <property type="component" value="Unassembled WGS sequence"/>
</dbReference>
<protein>
    <recommendedName>
        <fullName evidence="1">ARG and Rhodanese-Phosphatase-superfamily-associated domain-containing protein</fullName>
    </recommendedName>
</protein>
<sequence>MSHKVSLLDKLSLRGLEIAPSQVYGGIRLVPLLRSHFRPDLRLRQRRYREDFSSVAVEGKMQEPEMSYISYIPHGLVLSWDEGTTDVAFGTQLQGRDGKVVDYGCAKVRVMHRMAKRESENSLRFLPLHLAMEGFLGMFFSGPAIAWQEYSRQALSEGLGSRGEMSYSGRAVGGFADALRVFEIHENQVGVLVFVADAIASAFIVPNPQDYRALHSTLLEDFYGELIFQYGLLYDTVLPMNVAIEADKIQSLKELRKAVAEMRSHWGKFPGFMAGDLLGRSLKSQRVYTLKSFGLQRFITDLETKGENHIGEAIISEDGEIQYLKTYRLSAAQTRRVYLLSQLAKYDWNLEITARELGQSKDELVLRLDKAGFGYLLKQNLLEVARKNQKKGRR</sequence>
<dbReference type="Pfam" id="PF22549">
    <property type="entry name" value="ARPP-2"/>
    <property type="match status" value="1"/>
</dbReference>
<evidence type="ECO:0000259" key="1">
    <source>
        <dbReference type="Pfam" id="PF22549"/>
    </source>
</evidence>
<reference evidence="2 3" key="1">
    <citation type="journal article" date="2022" name="Front. Microbiol.">
        <title>High genomic differentiation and limited gene flow indicate recent cryptic speciation within the genus Laspinema (cyanobacteria).</title>
        <authorList>
            <person name="Stanojkovic A."/>
            <person name="Skoupy S."/>
            <person name="Skaloud P."/>
            <person name="Dvorak P."/>
        </authorList>
    </citation>
    <scope>NUCLEOTIDE SEQUENCE [LARGE SCALE GENOMIC DNA]</scope>
    <source>
        <strain evidence="2 3">D3b</strain>
    </source>
</reference>
<dbReference type="EMBL" id="JAMXFA010000045">
    <property type="protein sequence ID" value="MCT7980830.1"/>
    <property type="molecule type" value="Genomic_DNA"/>
</dbReference>
<proteinExistence type="predicted"/>
<evidence type="ECO:0000313" key="2">
    <source>
        <dbReference type="EMBL" id="MCT7980830.1"/>
    </source>
</evidence>
<gene>
    <name evidence="2" type="ORF">NG792_24185</name>
</gene>
<comment type="caution">
    <text evidence="2">The sequence shown here is derived from an EMBL/GenBank/DDBJ whole genome shotgun (WGS) entry which is preliminary data.</text>
</comment>